<dbReference type="FunFam" id="3.10.120.10:FF:000007">
    <property type="entry name" value="Sulfite oxidase, mitochondrial"/>
    <property type="match status" value="1"/>
</dbReference>
<dbReference type="InterPro" id="IPR036374">
    <property type="entry name" value="OxRdtase_Mopterin-bd_sf"/>
</dbReference>
<dbReference type="InterPro" id="IPR017938">
    <property type="entry name" value="Riboflavin_synthase-like_b-brl"/>
</dbReference>
<evidence type="ECO:0000256" key="2">
    <source>
        <dbReference type="ARBA" id="ARBA00001971"/>
    </source>
</evidence>
<evidence type="ECO:0000256" key="14">
    <source>
        <dbReference type="ARBA" id="ARBA00023063"/>
    </source>
</evidence>
<dbReference type="Pfam" id="PF00173">
    <property type="entry name" value="Cyt-b5"/>
    <property type="match status" value="1"/>
</dbReference>
<dbReference type="InterPro" id="IPR008333">
    <property type="entry name" value="Cbr1-like_FAD-bd_dom"/>
</dbReference>
<dbReference type="InterPro" id="IPR036400">
    <property type="entry name" value="Cyt_B5-like_heme/steroid_sf"/>
</dbReference>
<dbReference type="GeneID" id="17322202"/>
<keyword evidence="8" id="KW-0349">Heme</keyword>
<comment type="function">
    <text evidence="4">Nitrate reductase is a key enzyme involved in the first step of nitrate assimilation in plants, fungi and bacteria.</text>
</comment>
<feature type="region of interest" description="Disordered" evidence="15">
    <location>
        <begin position="438"/>
        <end position="461"/>
    </location>
</feature>
<keyword evidence="14" id="KW-0534">Nitrate assimilation</keyword>
<dbReference type="Pfam" id="PF03404">
    <property type="entry name" value="Mo-co_dimer"/>
    <property type="match status" value="1"/>
</dbReference>
<dbReference type="InterPro" id="IPR039261">
    <property type="entry name" value="FNR_nucleotide-bd"/>
</dbReference>
<protein>
    <submittedName>
        <fullName evidence="18">Nitrate reductase, NIA2</fullName>
    </submittedName>
</protein>
<evidence type="ECO:0000256" key="8">
    <source>
        <dbReference type="ARBA" id="ARBA00022617"/>
    </source>
</evidence>
<reference evidence="19" key="1">
    <citation type="journal article" date="2013" name="Proc. Natl. Acad. Sci. U.S.A.">
        <title>Genome structure and metabolic features in the red seaweed Chondrus crispus shed light on evolution of the Archaeplastida.</title>
        <authorList>
            <person name="Collen J."/>
            <person name="Porcel B."/>
            <person name="Carre W."/>
            <person name="Ball S.G."/>
            <person name="Chaparro C."/>
            <person name="Tonon T."/>
            <person name="Barbeyron T."/>
            <person name="Michel G."/>
            <person name="Noel B."/>
            <person name="Valentin K."/>
            <person name="Elias M."/>
            <person name="Artiguenave F."/>
            <person name="Arun A."/>
            <person name="Aury J.M."/>
            <person name="Barbosa-Neto J.F."/>
            <person name="Bothwell J.H."/>
            <person name="Bouget F.Y."/>
            <person name="Brillet L."/>
            <person name="Cabello-Hurtado F."/>
            <person name="Capella-Gutierrez S."/>
            <person name="Charrier B."/>
            <person name="Cladiere L."/>
            <person name="Cock J.M."/>
            <person name="Coelho S.M."/>
            <person name="Colleoni C."/>
            <person name="Czjzek M."/>
            <person name="Da Silva C."/>
            <person name="Delage L."/>
            <person name="Denoeud F."/>
            <person name="Deschamps P."/>
            <person name="Dittami S.M."/>
            <person name="Gabaldon T."/>
            <person name="Gachon C.M."/>
            <person name="Groisillier A."/>
            <person name="Herve C."/>
            <person name="Jabbari K."/>
            <person name="Katinka M."/>
            <person name="Kloareg B."/>
            <person name="Kowalczyk N."/>
            <person name="Labadie K."/>
            <person name="Leblanc C."/>
            <person name="Lopez P.J."/>
            <person name="McLachlan D.H."/>
            <person name="Meslet-Cladiere L."/>
            <person name="Moustafa A."/>
            <person name="Nehr Z."/>
            <person name="Nyvall Collen P."/>
            <person name="Panaud O."/>
            <person name="Partensky F."/>
            <person name="Poulain J."/>
            <person name="Rensing S.A."/>
            <person name="Rousvoal S."/>
            <person name="Samson G."/>
            <person name="Symeonidi A."/>
            <person name="Weissenbach J."/>
            <person name="Zambounis A."/>
            <person name="Wincker P."/>
            <person name="Boyen C."/>
        </authorList>
    </citation>
    <scope>NUCLEOTIDE SEQUENCE [LARGE SCALE GENOMIC DNA]</scope>
    <source>
        <strain evidence="19">cv. Stackhouse</strain>
    </source>
</reference>
<dbReference type="STRING" id="2769.R7QB30"/>
<dbReference type="PROSITE" id="PS00191">
    <property type="entry name" value="CYTOCHROME_B5_1"/>
    <property type="match status" value="1"/>
</dbReference>
<comment type="cofactor">
    <cofactor evidence="1">
        <name>Mo-molybdopterin</name>
        <dbReference type="ChEBI" id="CHEBI:71302"/>
    </cofactor>
</comment>
<dbReference type="InterPro" id="IPR001199">
    <property type="entry name" value="Cyt_B5-like_heme/steroid-bd"/>
</dbReference>
<evidence type="ECO:0000313" key="19">
    <source>
        <dbReference type="Proteomes" id="UP000012073"/>
    </source>
</evidence>
<evidence type="ECO:0000256" key="4">
    <source>
        <dbReference type="ARBA" id="ARBA00003838"/>
    </source>
</evidence>
<dbReference type="InterPro" id="IPR018506">
    <property type="entry name" value="Cyt_B5_heme-BS"/>
</dbReference>
<dbReference type="Gene3D" id="3.90.420.10">
    <property type="entry name" value="Oxidoreductase, molybdopterin-binding domain"/>
    <property type="match status" value="1"/>
</dbReference>
<dbReference type="PRINTS" id="PR00371">
    <property type="entry name" value="FPNCR"/>
</dbReference>
<comment type="cofactor">
    <cofactor evidence="2">
        <name>heme</name>
        <dbReference type="ChEBI" id="CHEBI:30413"/>
    </cofactor>
</comment>
<dbReference type="GO" id="GO:0043546">
    <property type="term" value="F:molybdopterin cofactor binding"/>
    <property type="evidence" value="ECO:0007669"/>
    <property type="project" value="InterPro"/>
</dbReference>
<keyword evidence="12" id="KW-0560">Oxidoreductase</keyword>
<accession>R7QB30</accession>
<dbReference type="AlphaFoldDB" id="R7QB30"/>
<dbReference type="SUPFAM" id="SSF56524">
    <property type="entry name" value="Oxidoreductase molybdopterin-binding domain"/>
    <property type="match status" value="1"/>
</dbReference>
<dbReference type="RefSeq" id="XP_005714489.1">
    <property type="nucleotide sequence ID" value="XM_005714432.1"/>
</dbReference>
<dbReference type="Gene3D" id="3.40.50.80">
    <property type="entry name" value="Nucleotide-binding domain of ferredoxin-NADP reductase (FNR) module"/>
    <property type="match status" value="1"/>
</dbReference>
<evidence type="ECO:0000313" key="18">
    <source>
        <dbReference type="EMBL" id="CDF34670.1"/>
    </source>
</evidence>
<dbReference type="Pfam" id="PF00175">
    <property type="entry name" value="NAD_binding_1"/>
    <property type="match status" value="1"/>
</dbReference>
<dbReference type="Pfam" id="PF00174">
    <property type="entry name" value="Oxidored_molyb"/>
    <property type="match status" value="1"/>
</dbReference>
<dbReference type="Pfam" id="PF00970">
    <property type="entry name" value="FAD_binding_6"/>
    <property type="match status" value="1"/>
</dbReference>
<dbReference type="GO" id="GO:0030151">
    <property type="term" value="F:molybdenum ion binding"/>
    <property type="evidence" value="ECO:0007669"/>
    <property type="project" value="InterPro"/>
</dbReference>
<dbReference type="FunFam" id="3.90.420.10:FF:000003">
    <property type="entry name" value="Nitrate reductase"/>
    <property type="match status" value="1"/>
</dbReference>
<evidence type="ECO:0000256" key="12">
    <source>
        <dbReference type="ARBA" id="ARBA00023002"/>
    </source>
</evidence>
<dbReference type="GO" id="GO:0042128">
    <property type="term" value="P:nitrate assimilation"/>
    <property type="evidence" value="ECO:0007669"/>
    <property type="project" value="UniProtKB-KW"/>
</dbReference>
<dbReference type="InterPro" id="IPR001433">
    <property type="entry name" value="OxRdtase_FAD/NAD-bd"/>
</dbReference>
<dbReference type="OMA" id="MNNCWYT"/>
<dbReference type="Gene3D" id="2.60.40.650">
    <property type="match status" value="1"/>
</dbReference>
<feature type="domain" description="FAD-binding FR-type" evidence="17">
    <location>
        <begin position="576"/>
        <end position="688"/>
    </location>
</feature>
<dbReference type="InterPro" id="IPR000572">
    <property type="entry name" value="OxRdtase_Mopterin-bd_dom"/>
</dbReference>
<dbReference type="EMBL" id="HG001704">
    <property type="protein sequence ID" value="CDF34670.1"/>
    <property type="molecule type" value="Genomic_DNA"/>
</dbReference>
<dbReference type="PRINTS" id="PR00363">
    <property type="entry name" value="CYTOCHROMEB5"/>
</dbReference>
<evidence type="ECO:0000256" key="3">
    <source>
        <dbReference type="ARBA" id="ARBA00001974"/>
    </source>
</evidence>
<dbReference type="PROSITE" id="PS51384">
    <property type="entry name" value="FAD_FR"/>
    <property type="match status" value="1"/>
</dbReference>
<dbReference type="OrthoDB" id="432685at2759"/>
<dbReference type="PRINTS" id="PR00406">
    <property type="entry name" value="CYTB5RDTASE"/>
</dbReference>
<sequence length="848" mass="94998">MTTSTVSLLPKNHVATKIDIRDEKSPDSWVPRNPELIRLTGKHPLNAEPPLSKLVDQGFITPISVHFIRNHGKVAPTNWETHRLTIRGLVATELSFSMNELIKLPSVTMPVSLTCSGNRRKEINMAKQTVGFNYGAGATACTMWKGVRLTTLLNMAGIDMQRAKHISFEATSKEELPTGAYGTSIDVATAMNPYGDVLVAYEANGVRLKPDHGFPVRLIIPGWIAGRMVKYLSTIEVREKPSEHYYHFFDNRVFPPHVDAEFAHEQGLWYSDDFFFNEMNINSAIAHPANGERLVVTDSGTYSIKGYAYSGGGRKVSRVEISLDCGETWLSCKTSYPEEKHSHAPSTGKYYCWMFWELDIHHEDLYKACLSSGQFQCRAWDSSNNTQPKEGTWNLMGMANNRHFTIKMNAVETSNGTVIDFQHPTVPGPAEGGWMMSTSPSKSSAPVPANSGSGTEKAKRSKKFTLEEVKKHNSEQSAWIIVDGKVYDTTSYLDEHPGGVNAIVMGAGEDVSEEFNAIHSALATRMLEKYYIGDVEDDTEYLDASSVSDLSKTEFDEVTEATLSLKDGDKVALDPKKWTAFELIEKVEISHDTRLLKFKLPSPEHRLGLPVGHHLFAQAVVDGKMVMRAYTPVSSDDDLGHFTLCVKVYFADVHPKFQDGGKMSQYMEGMQIGDMLKVKGPLGHFEYKGRGNFTVKGKDRHASKIGLICGGTGLTPAYQVIQAIYRDPEDKTDVHLLYANRTEKDILMRKELEKMAAERENIHLWYTVGRFGPKWKQKYWKTMQRWSAPIPGWKYSLGRVNESMIRKRLPEPGADTFIGMCGPPQMVHLTCVPSLKAIGFAEENFTEF</sequence>
<dbReference type="FunFam" id="2.40.30.10:FF:000021">
    <property type="entry name" value="NADH-cytochrome b5 reductase"/>
    <property type="match status" value="1"/>
</dbReference>
<dbReference type="InterPro" id="IPR022407">
    <property type="entry name" value="OxRdtase_Mopterin_BS"/>
</dbReference>
<dbReference type="PRINTS" id="PR00407">
    <property type="entry name" value="EUMOPTERIN"/>
</dbReference>
<evidence type="ECO:0000256" key="1">
    <source>
        <dbReference type="ARBA" id="ARBA00001924"/>
    </source>
</evidence>
<dbReference type="InterPro" id="IPR001709">
    <property type="entry name" value="Flavoprot_Pyr_Nucl_cyt_Rdtase"/>
</dbReference>
<dbReference type="SUPFAM" id="SSF52343">
    <property type="entry name" value="Ferredoxin reductase-like, C-terminal NADP-linked domain"/>
    <property type="match status" value="1"/>
</dbReference>
<feature type="compositionally biased region" description="Polar residues" evidence="15">
    <location>
        <begin position="438"/>
        <end position="454"/>
    </location>
</feature>
<comment type="subunit">
    <text evidence="6">Homodimer.</text>
</comment>
<evidence type="ECO:0000256" key="7">
    <source>
        <dbReference type="ARBA" id="ARBA00022505"/>
    </source>
</evidence>
<evidence type="ECO:0000256" key="9">
    <source>
        <dbReference type="ARBA" id="ARBA00022630"/>
    </source>
</evidence>
<dbReference type="GO" id="GO:0008482">
    <property type="term" value="F:sulfite oxidase activity"/>
    <property type="evidence" value="ECO:0007669"/>
    <property type="project" value="TreeGrafter"/>
</dbReference>
<dbReference type="InterPro" id="IPR008335">
    <property type="entry name" value="Mopterin_OxRdtase_euk"/>
</dbReference>
<evidence type="ECO:0000256" key="13">
    <source>
        <dbReference type="ARBA" id="ARBA00023004"/>
    </source>
</evidence>
<keyword evidence="9" id="KW-0285">Flavoprotein</keyword>
<proteinExistence type="inferred from homology"/>
<dbReference type="GO" id="GO:0020037">
    <property type="term" value="F:heme binding"/>
    <property type="evidence" value="ECO:0007669"/>
    <property type="project" value="InterPro"/>
</dbReference>
<organism evidence="18 19">
    <name type="scientific">Chondrus crispus</name>
    <name type="common">Carrageen Irish moss</name>
    <name type="synonym">Polymorpha crispa</name>
    <dbReference type="NCBI Taxonomy" id="2769"/>
    <lineage>
        <taxon>Eukaryota</taxon>
        <taxon>Rhodophyta</taxon>
        <taxon>Florideophyceae</taxon>
        <taxon>Rhodymeniophycidae</taxon>
        <taxon>Gigartinales</taxon>
        <taxon>Gigartinaceae</taxon>
        <taxon>Chondrus</taxon>
    </lineage>
</organism>
<evidence type="ECO:0000256" key="6">
    <source>
        <dbReference type="ARBA" id="ARBA00011738"/>
    </source>
</evidence>
<dbReference type="Proteomes" id="UP000012073">
    <property type="component" value="Unassembled WGS sequence"/>
</dbReference>
<keyword evidence="13" id="KW-0408">Iron</keyword>
<comment type="similarity">
    <text evidence="5">Belongs to the nitrate reductase family.</text>
</comment>
<dbReference type="SUPFAM" id="SSF63380">
    <property type="entry name" value="Riboflavin synthase domain-like"/>
    <property type="match status" value="1"/>
</dbReference>
<evidence type="ECO:0000259" key="17">
    <source>
        <dbReference type="PROSITE" id="PS51384"/>
    </source>
</evidence>
<gene>
    <name evidence="18" type="ORF">CHC_T00008899001</name>
</gene>
<dbReference type="InterPro" id="IPR005066">
    <property type="entry name" value="MoCF_OxRdtse_dimer"/>
</dbReference>
<dbReference type="InterPro" id="IPR014756">
    <property type="entry name" value="Ig_E-set"/>
</dbReference>
<name>R7QB30_CHOCR</name>
<dbReference type="PROSITE" id="PS00559">
    <property type="entry name" value="MOLYBDOPTERIN_EUK"/>
    <property type="match status" value="1"/>
</dbReference>
<dbReference type="SMART" id="SM01117">
    <property type="entry name" value="Cyt-b5"/>
    <property type="match status" value="1"/>
</dbReference>
<dbReference type="SUPFAM" id="SSF81296">
    <property type="entry name" value="E set domains"/>
    <property type="match status" value="1"/>
</dbReference>
<dbReference type="GO" id="GO:0006790">
    <property type="term" value="P:sulfur compound metabolic process"/>
    <property type="evidence" value="ECO:0007669"/>
    <property type="project" value="TreeGrafter"/>
</dbReference>
<dbReference type="CDD" id="cd06183">
    <property type="entry name" value="cyt_b5_reduct_like"/>
    <property type="match status" value="1"/>
</dbReference>
<evidence type="ECO:0000259" key="16">
    <source>
        <dbReference type="PROSITE" id="PS50255"/>
    </source>
</evidence>
<dbReference type="PANTHER" id="PTHR19372">
    <property type="entry name" value="SULFITE REDUCTASE"/>
    <property type="match status" value="1"/>
</dbReference>
<evidence type="ECO:0000256" key="15">
    <source>
        <dbReference type="SAM" id="MobiDB-lite"/>
    </source>
</evidence>
<dbReference type="KEGG" id="ccp:CHC_T00008899001"/>
<keyword evidence="11" id="KW-0274">FAD</keyword>
<keyword evidence="19" id="KW-1185">Reference proteome</keyword>
<evidence type="ECO:0000256" key="5">
    <source>
        <dbReference type="ARBA" id="ARBA00006253"/>
    </source>
</evidence>
<keyword evidence="10" id="KW-0479">Metal-binding</keyword>
<dbReference type="PANTHER" id="PTHR19372:SF7">
    <property type="entry name" value="SULFITE OXIDASE, MITOCHONDRIAL"/>
    <property type="match status" value="1"/>
</dbReference>
<evidence type="ECO:0000256" key="11">
    <source>
        <dbReference type="ARBA" id="ARBA00022827"/>
    </source>
</evidence>
<dbReference type="SUPFAM" id="SSF55856">
    <property type="entry name" value="Cytochrome b5-like heme/steroid binding domain"/>
    <property type="match status" value="1"/>
</dbReference>
<dbReference type="PROSITE" id="PS50255">
    <property type="entry name" value="CYTOCHROME_B5_2"/>
    <property type="match status" value="1"/>
</dbReference>
<feature type="domain" description="Cytochrome b5 heme-binding" evidence="16">
    <location>
        <begin position="461"/>
        <end position="536"/>
    </location>
</feature>
<comment type="cofactor">
    <cofactor evidence="3">
        <name>FAD</name>
        <dbReference type="ChEBI" id="CHEBI:57692"/>
    </cofactor>
</comment>
<dbReference type="Gene3D" id="2.40.30.10">
    <property type="entry name" value="Translation factors"/>
    <property type="match status" value="1"/>
</dbReference>
<dbReference type="Gramene" id="CDF34670">
    <property type="protein sequence ID" value="CDF34670"/>
    <property type="gene ID" value="CHC_T00008899001"/>
</dbReference>
<evidence type="ECO:0000256" key="10">
    <source>
        <dbReference type="ARBA" id="ARBA00022723"/>
    </source>
</evidence>
<dbReference type="InterPro" id="IPR017927">
    <property type="entry name" value="FAD-bd_FR_type"/>
</dbReference>
<dbReference type="Gene3D" id="3.10.120.10">
    <property type="entry name" value="Cytochrome b5-like heme/steroid binding domain"/>
    <property type="match status" value="1"/>
</dbReference>
<keyword evidence="7" id="KW-0500">Molybdenum</keyword>